<dbReference type="SUPFAM" id="SSF46785">
    <property type="entry name" value="Winged helix' DNA-binding domain"/>
    <property type="match status" value="1"/>
</dbReference>
<keyword evidence="8" id="KW-0028">Amino-acid biosynthesis</keyword>
<reference evidence="11" key="1">
    <citation type="submission" date="2020-02" db="EMBL/GenBank/DDBJ databases">
        <authorList>
            <person name="Meier V. D."/>
        </authorList>
    </citation>
    <scope>NUCLEOTIDE SEQUENCE</scope>
    <source>
        <strain evidence="11">AVDCRST_MAG28</strain>
    </source>
</reference>
<keyword evidence="4 8" id="KW-0678">Repressor</keyword>
<protein>
    <recommendedName>
        <fullName evidence="8">Arginine repressor</fullName>
    </recommendedName>
</protein>
<dbReference type="EMBL" id="CADCVE010000060">
    <property type="protein sequence ID" value="CAA9457313.1"/>
    <property type="molecule type" value="Genomic_DNA"/>
</dbReference>
<dbReference type="Gene3D" id="3.30.1360.40">
    <property type="match status" value="1"/>
</dbReference>
<comment type="subcellular location">
    <subcellularLocation>
        <location evidence="1 8">Cytoplasm</location>
    </subcellularLocation>
</comment>
<dbReference type="GO" id="GO:0005737">
    <property type="term" value="C:cytoplasm"/>
    <property type="evidence" value="ECO:0007669"/>
    <property type="project" value="UniProtKB-SubCell"/>
</dbReference>
<dbReference type="PANTHER" id="PTHR34471">
    <property type="entry name" value="ARGININE REPRESSOR"/>
    <property type="match status" value="1"/>
</dbReference>
<keyword evidence="8" id="KW-0055">Arginine biosynthesis</keyword>
<comment type="function">
    <text evidence="8">Regulates arginine biosynthesis genes.</text>
</comment>
<evidence type="ECO:0000256" key="7">
    <source>
        <dbReference type="ARBA" id="ARBA00023163"/>
    </source>
</evidence>
<accession>A0A6J4QWV7</accession>
<dbReference type="GO" id="GO:0034618">
    <property type="term" value="F:arginine binding"/>
    <property type="evidence" value="ECO:0007669"/>
    <property type="project" value="InterPro"/>
</dbReference>
<dbReference type="GO" id="GO:0003700">
    <property type="term" value="F:DNA-binding transcription factor activity"/>
    <property type="evidence" value="ECO:0007669"/>
    <property type="project" value="UniProtKB-UniRule"/>
</dbReference>
<keyword evidence="3 8" id="KW-0963">Cytoplasm</keyword>
<dbReference type="AlphaFoldDB" id="A0A6J4QWV7"/>
<evidence type="ECO:0000313" key="11">
    <source>
        <dbReference type="EMBL" id="CAA9457313.1"/>
    </source>
</evidence>
<evidence type="ECO:0000256" key="6">
    <source>
        <dbReference type="ARBA" id="ARBA00023125"/>
    </source>
</evidence>
<evidence type="ECO:0000256" key="8">
    <source>
        <dbReference type="HAMAP-Rule" id="MF_00173"/>
    </source>
</evidence>
<dbReference type="PANTHER" id="PTHR34471:SF1">
    <property type="entry name" value="ARGININE REPRESSOR"/>
    <property type="match status" value="1"/>
</dbReference>
<dbReference type="GO" id="GO:0006526">
    <property type="term" value="P:L-arginine biosynthetic process"/>
    <property type="evidence" value="ECO:0007669"/>
    <property type="project" value="UniProtKB-UniPathway"/>
</dbReference>
<name>A0A6J4QWV7_9ACTN</name>
<proteinExistence type="inferred from homology"/>
<dbReference type="InterPro" id="IPR020900">
    <property type="entry name" value="Arg_repress_DNA-bd"/>
</dbReference>
<dbReference type="GO" id="GO:0003677">
    <property type="term" value="F:DNA binding"/>
    <property type="evidence" value="ECO:0007669"/>
    <property type="project" value="UniProtKB-KW"/>
</dbReference>
<dbReference type="HAMAP" id="MF_00173">
    <property type="entry name" value="Arg_repressor"/>
    <property type="match status" value="1"/>
</dbReference>
<dbReference type="InterPro" id="IPR001669">
    <property type="entry name" value="Arg_repress"/>
</dbReference>
<dbReference type="GO" id="GO:1900079">
    <property type="term" value="P:regulation of arginine biosynthetic process"/>
    <property type="evidence" value="ECO:0007669"/>
    <property type="project" value="UniProtKB-UniRule"/>
</dbReference>
<dbReference type="SUPFAM" id="SSF55252">
    <property type="entry name" value="C-terminal domain of arginine repressor"/>
    <property type="match status" value="1"/>
</dbReference>
<comment type="pathway">
    <text evidence="8">Amino-acid biosynthesis; L-arginine biosynthesis [regulation].</text>
</comment>
<comment type="similarity">
    <text evidence="2 8">Belongs to the ArgR family.</text>
</comment>
<dbReference type="GO" id="GO:0051259">
    <property type="term" value="P:protein complex oligomerization"/>
    <property type="evidence" value="ECO:0007669"/>
    <property type="project" value="InterPro"/>
</dbReference>
<dbReference type="InterPro" id="IPR020899">
    <property type="entry name" value="Arg_repress_C"/>
</dbReference>
<dbReference type="UniPathway" id="UPA00068"/>
<dbReference type="InterPro" id="IPR036251">
    <property type="entry name" value="Arg_repress_C_sf"/>
</dbReference>
<evidence type="ECO:0000256" key="5">
    <source>
        <dbReference type="ARBA" id="ARBA00023015"/>
    </source>
</evidence>
<keyword evidence="6 8" id="KW-0238">DNA-binding</keyword>
<dbReference type="InterPro" id="IPR036388">
    <property type="entry name" value="WH-like_DNA-bd_sf"/>
</dbReference>
<feature type="domain" description="Arginine repressor C-terminal" evidence="10">
    <location>
        <begin position="81"/>
        <end position="144"/>
    </location>
</feature>
<evidence type="ECO:0000256" key="4">
    <source>
        <dbReference type="ARBA" id="ARBA00022491"/>
    </source>
</evidence>
<keyword evidence="5 8" id="KW-0805">Transcription regulation</keyword>
<sequence length="159" mass="16374">MGKTLSNVDKGTRQDLIIRLISEQPLGTQQDVVAALSGVGVEVGQATVSRDLAELGVLKVGNRYLALPHEPGAAGIEVLPSFVLGITPAQNLVMIQTRDGTAGAVANVLDRVKGLKIVGTIAGQDTVMAVAPDNAAAEEIADLVADVCRAKTRPAGNVE</sequence>
<keyword evidence="7 8" id="KW-0804">Transcription</keyword>
<evidence type="ECO:0000259" key="9">
    <source>
        <dbReference type="Pfam" id="PF01316"/>
    </source>
</evidence>
<dbReference type="InterPro" id="IPR036390">
    <property type="entry name" value="WH_DNA-bd_sf"/>
</dbReference>
<feature type="domain" description="Arginine repressor DNA-binding" evidence="9">
    <location>
        <begin position="9"/>
        <end position="61"/>
    </location>
</feature>
<dbReference type="PRINTS" id="PR01467">
    <property type="entry name" value="ARGREPRESSOR"/>
</dbReference>
<gene>
    <name evidence="8" type="primary">argR</name>
    <name evidence="11" type="ORF">AVDCRST_MAG28-2688</name>
</gene>
<dbReference type="Gene3D" id="1.10.10.10">
    <property type="entry name" value="Winged helix-like DNA-binding domain superfamily/Winged helix DNA-binding domain"/>
    <property type="match status" value="1"/>
</dbReference>
<dbReference type="Pfam" id="PF01316">
    <property type="entry name" value="Arg_repressor"/>
    <property type="match status" value="1"/>
</dbReference>
<evidence type="ECO:0000256" key="1">
    <source>
        <dbReference type="ARBA" id="ARBA00004496"/>
    </source>
</evidence>
<dbReference type="Pfam" id="PF02863">
    <property type="entry name" value="Arg_repressor_C"/>
    <property type="match status" value="1"/>
</dbReference>
<evidence type="ECO:0000256" key="3">
    <source>
        <dbReference type="ARBA" id="ARBA00022490"/>
    </source>
</evidence>
<evidence type="ECO:0000256" key="2">
    <source>
        <dbReference type="ARBA" id="ARBA00008316"/>
    </source>
</evidence>
<evidence type="ECO:0000259" key="10">
    <source>
        <dbReference type="Pfam" id="PF02863"/>
    </source>
</evidence>
<organism evidence="11">
    <name type="scientific">uncultured Rubrobacteraceae bacterium</name>
    <dbReference type="NCBI Taxonomy" id="349277"/>
    <lineage>
        <taxon>Bacteria</taxon>
        <taxon>Bacillati</taxon>
        <taxon>Actinomycetota</taxon>
        <taxon>Rubrobacteria</taxon>
        <taxon>Rubrobacterales</taxon>
        <taxon>Rubrobacteraceae</taxon>
        <taxon>environmental samples</taxon>
    </lineage>
</organism>